<dbReference type="PATRIC" id="fig|748449.3.peg.452"/>
<dbReference type="EMBL" id="CP003359">
    <property type="protein sequence ID" value="AGB40464.1"/>
    <property type="molecule type" value="Genomic_DNA"/>
</dbReference>
<dbReference type="OrthoDB" id="5393676at2"/>
<dbReference type="HOGENOM" id="CLU_080981_1_0_9"/>
<protein>
    <recommendedName>
        <fullName evidence="3">DUF3793 domain-containing protein</fullName>
    </recommendedName>
</protein>
<accession>L0K7Y5</accession>
<name>L0K7Y5_HALHC</name>
<reference evidence="2" key="1">
    <citation type="submission" date="2012-02" db="EMBL/GenBank/DDBJ databases">
        <title>The complete genome of Halobacteroides halobius DSM 5150.</title>
        <authorList>
            <person name="Lucas S."/>
            <person name="Copeland A."/>
            <person name="Lapidus A."/>
            <person name="Glavina del Rio T."/>
            <person name="Dalin E."/>
            <person name="Tice H."/>
            <person name="Bruce D."/>
            <person name="Goodwin L."/>
            <person name="Pitluck S."/>
            <person name="Peters L."/>
            <person name="Mikhailova N."/>
            <person name="Gu W."/>
            <person name="Kyrpides N."/>
            <person name="Mavromatis K."/>
            <person name="Ivanova N."/>
            <person name="Brettin T."/>
            <person name="Detter J.C."/>
            <person name="Han C."/>
            <person name="Larimer F."/>
            <person name="Land M."/>
            <person name="Hauser L."/>
            <person name="Markowitz V."/>
            <person name="Cheng J.-F."/>
            <person name="Hugenholtz P."/>
            <person name="Woyke T."/>
            <person name="Wu D."/>
            <person name="Tindall B."/>
            <person name="Pomrenke H."/>
            <person name="Brambilla E."/>
            <person name="Klenk H.-P."/>
            <person name="Eisen J.A."/>
        </authorList>
    </citation>
    <scope>NUCLEOTIDE SEQUENCE [LARGE SCALE GENOMIC DNA]</scope>
    <source>
        <strain evidence="2">ATCC 35273 / DSM 5150 / MD-1</strain>
    </source>
</reference>
<gene>
    <name evidence="1" type="ordered locus">Halha_0489</name>
</gene>
<proteinExistence type="predicted"/>
<dbReference type="RefSeq" id="WP_015326190.1">
    <property type="nucleotide sequence ID" value="NC_019978.1"/>
</dbReference>
<dbReference type="eggNOG" id="ENOG50331N7">
    <property type="taxonomic scope" value="Bacteria"/>
</dbReference>
<dbReference type="Proteomes" id="UP000010880">
    <property type="component" value="Chromosome"/>
</dbReference>
<dbReference type="KEGG" id="hhl:Halha_0489"/>
<evidence type="ECO:0000313" key="1">
    <source>
        <dbReference type="EMBL" id="AGB40464.1"/>
    </source>
</evidence>
<dbReference type="Pfam" id="PF12672">
    <property type="entry name" value="DUF3793"/>
    <property type="match status" value="1"/>
</dbReference>
<evidence type="ECO:0008006" key="3">
    <source>
        <dbReference type="Google" id="ProtNLM"/>
    </source>
</evidence>
<dbReference type="InterPro" id="IPR024523">
    <property type="entry name" value="DUF3793"/>
</dbReference>
<evidence type="ECO:0000313" key="2">
    <source>
        <dbReference type="Proteomes" id="UP000010880"/>
    </source>
</evidence>
<organism evidence="1 2">
    <name type="scientific">Halobacteroides halobius (strain ATCC 35273 / DSM 5150 / MD-1)</name>
    <dbReference type="NCBI Taxonomy" id="748449"/>
    <lineage>
        <taxon>Bacteria</taxon>
        <taxon>Bacillati</taxon>
        <taxon>Bacillota</taxon>
        <taxon>Clostridia</taxon>
        <taxon>Halanaerobiales</taxon>
        <taxon>Halobacteroidaceae</taxon>
        <taxon>Halobacteroides</taxon>
    </lineage>
</organism>
<dbReference type="AlphaFoldDB" id="L0K7Y5"/>
<dbReference type="STRING" id="748449.Halha_0489"/>
<keyword evidence="2" id="KW-1185">Reference proteome</keyword>
<sequence>MKRAKQCQTDISYFRENCDCLLRRIGATIMGVKPAELRSINQEQSSWQRCKETLLKYNQLEIIEIDIVNGRQKVLFYHTHALEEQLQNKNILKFLKNIGYPKQYSLNKYLERLKKRLQGAEFPHEIGVFFGYPLKDVLGFMGYADLEVTHRGEWKYYGNKKVSLLKQKEFDRAREKFNARLNKIELVEEFHKVI</sequence>